<dbReference type="InterPro" id="IPR013976">
    <property type="entry name" value="HDOD"/>
</dbReference>
<dbReference type="Gene3D" id="1.10.3210.10">
    <property type="entry name" value="Hypothetical protein af1432"/>
    <property type="match status" value="1"/>
</dbReference>
<evidence type="ECO:0000259" key="1">
    <source>
        <dbReference type="PROSITE" id="PS51833"/>
    </source>
</evidence>
<gene>
    <name evidence="2" type="ORF">GCM10008111_29840</name>
</gene>
<feature type="domain" description="HDOD" evidence="1">
    <location>
        <begin position="11"/>
        <end position="202"/>
    </location>
</feature>
<comment type="caution">
    <text evidence="2">The sequence shown here is derived from an EMBL/GenBank/DDBJ whole genome shotgun (WGS) entry which is preliminary data.</text>
</comment>
<dbReference type="PANTHER" id="PTHR33525:SF6">
    <property type="entry name" value="HDOD DOMAIN-CONTAINING PROTEIN"/>
    <property type="match status" value="1"/>
</dbReference>
<sequence length="270" mass="30301">MRALIEKATNLPSVPKVMQELIASFNSNSVSGERIATLLSNDQAITAKVLRLANSAKYGGHRKVASVKEAVLVLGTDTLRTLVLSISLANSFKPLPGFDLTAYWHYSFKMASRSKYMAKLLKVDPETAYTCGLLHGIGEYLLHVVKPEIAVQIDKEVAMGNRRRETEIRHVGFDFTQSGAELARFWNFPEEIALAIEHQYTPVYGGKLDPYASLLMLSRYLLEHENDVKEERFELFPAKLAHALHLKLEDVYKHIAQMPDLDSDIADLLS</sequence>
<accession>A0ABQ2WUF0</accession>
<organism evidence="2 3">
    <name type="scientific">Alishewanella tabrizica</name>
    <dbReference type="NCBI Taxonomy" id="671278"/>
    <lineage>
        <taxon>Bacteria</taxon>
        <taxon>Pseudomonadati</taxon>
        <taxon>Pseudomonadota</taxon>
        <taxon>Gammaproteobacteria</taxon>
        <taxon>Alteromonadales</taxon>
        <taxon>Alteromonadaceae</taxon>
        <taxon>Alishewanella</taxon>
    </lineage>
</organism>
<dbReference type="InterPro" id="IPR052340">
    <property type="entry name" value="RNase_Y/CdgJ"/>
</dbReference>
<dbReference type="PROSITE" id="PS51833">
    <property type="entry name" value="HDOD"/>
    <property type="match status" value="1"/>
</dbReference>
<evidence type="ECO:0000313" key="3">
    <source>
        <dbReference type="Proteomes" id="UP000634667"/>
    </source>
</evidence>
<dbReference type="RefSeq" id="WP_189484044.1">
    <property type="nucleotide sequence ID" value="NZ_BMYR01000015.1"/>
</dbReference>
<proteinExistence type="predicted"/>
<dbReference type="Pfam" id="PF08668">
    <property type="entry name" value="HDOD"/>
    <property type="match status" value="1"/>
</dbReference>
<name>A0ABQ2WUF0_9ALTE</name>
<reference evidence="3" key="1">
    <citation type="journal article" date="2019" name="Int. J. Syst. Evol. Microbiol.">
        <title>The Global Catalogue of Microorganisms (GCM) 10K type strain sequencing project: providing services to taxonomists for standard genome sequencing and annotation.</title>
        <authorList>
            <consortium name="The Broad Institute Genomics Platform"/>
            <consortium name="The Broad Institute Genome Sequencing Center for Infectious Disease"/>
            <person name="Wu L."/>
            <person name="Ma J."/>
        </authorList>
    </citation>
    <scope>NUCLEOTIDE SEQUENCE [LARGE SCALE GENOMIC DNA]</scope>
    <source>
        <strain evidence="3">KCTC 23723</strain>
    </source>
</reference>
<keyword evidence="3" id="KW-1185">Reference proteome</keyword>
<dbReference type="Proteomes" id="UP000634667">
    <property type="component" value="Unassembled WGS sequence"/>
</dbReference>
<dbReference type="SUPFAM" id="SSF109604">
    <property type="entry name" value="HD-domain/PDEase-like"/>
    <property type="match status" value="1"/>
</dbReference>
<dbReference type="PANTHER" id="PTHR33525">
    <property type="match status" value="1"/>
</dbReference>
<protein>
    <submittedName>
        <fullName evidence="2">HDOD domain-containing protein</fullName>
    </submittedName>
</protein>
<dbReference type="EMBL" id="BMYR01000015">
    <property type="protein sequence ID" value="GGW71828.1"/>
    <property type="molecule type" value="Genomic_DNA"/>
</dbReference>
<evidence type="ECO:0000313" key="2">
    <source>
        <dbReference type="EMBL" id="GGW71828.1"/>
    </source>
</evidence>